<dbReference type="InterPro" id="IPR029039">
    <property type="entry name" value="Flavoprotein-like_sf"/>
</dbReference>
<dbReference type="Gene3D" id="3.40.50.360">
    <property type="match status" value="1"/>
</dbReference>
<dbReference type="Pfam" id="PF13649">
    <property type="entry name" value="Methyltransf_25"/>
    <property type="match status" value="1"/>
</dbReference>
<keyword evidence="1" id="KW-0285">Flavoprotein</keyword>
<organism evidence="4 5">
    <name type="scientific">candidate division WOR-3 bacterium</name>
    <dbReference type="NCBI Taxonomy" id="2052148"/>
    <lineage>
        <taxon>Bacteria</taxon>
        <taxon>Bacteria division WOR-3</taxon>
    </lineage>
</organism>
<dbReference type="InterPro" id="IPR029063">
    <property type="entry name" value="SAM-dependent_MTases_sf"/>
</dbReference>
<reference evidence="4" key="1">
    <citation type="journal article" date="2020" name="mSystems">
        <title>Genome- and Community-Level Interaction Insights into Carbon Utilization and Element Cycling Functions of Hydrothermarchaeota in Hydrothermal Sediment.</title>
        <authorList>
            <person name="Zhou Z."/>
            <person name="Liu Y."/>
            <person name="Xu W."/>
            <person name="Pan J."/>
            <person name="Luo Z.H."/>
            <person name="Li M."/>
        </authorList>
    </citation>
    <scope>NUCLEOTIDE SEQUENCE</scope>
    <source>
        <strain evidence="4">HyVt-388</strain>
    </source>
</reference>
<dbReference type="Gene3D" id="3.40.50.150">
    <property type="entry name" value="Vaccinia Virus protein VP39"/>
    <property type="match status" value="1"/>
</dbReference>
<dbReference type="PANTHER" id="PTHR43278:SF2">
    <property type="entry name" value="IRON-SULFUR FLAVOPROTEIN"/>
    <property type="match status" value="1"/>
</dbReference>
<dbReference type="EMBL" id="DRIG01000041">
    <property type="protein sequence ID" value="HEC78274.1"/>
    <property type="molecule type" value="Genomic_DNA"/>
</dbReference>
<dbReference type="GO" id="GO:0016491">
    <property type="term" value="F:oxidoreductase activity"/>
    <property type="evidence" value="ECO:0007669"/>
    <property type="project" value="InterPro"/>
</dbReference>
<gene>
    <name evidence="4" type="ORF">ENI34_03920</name>
</gene>
<dbReference type="InterPro" id="IPR051796">
    <property type="entry name" value="ISF_SsuE-like"/>
</dbReference>
<sequence>MFKDRQDAFGHEMFDYFKKGKGYEVVERDDGYFDLSNGPKVYFSGYKKWDGHIKKAMRYVRGRVLDIGCGAGRHSFYLQKKGYDVIGINNSPLAIKVCRARGLKKAKVLSITQIGPELGGFDTIITMYCWTQKPGECCINDDMELLYPKLKEADILVFATPVYIPLPGDMQNIINRLCPFLDPLLKIRDGRTRIRFHDNVKIKKIALVSICGWWEKENMNIVLQIVKEFAEIASIEFVGAVLRPHAFLLKKKGELTDQGKEILDTVHKAGGELIKDGSMKKETLDIISRPLISWDEYLQKYK</sequence>
<dbReference type="Proteomes" id="UP000885826">
    <property type="component" value="Unassembled WGS sequence"/>
</dbReference>
<feature type="domain" description="Methyltransferase" evidence="3">
    <location>
        <begin position="64"/>
        <end position="129"/>
    </location>
</feature>
<keyword evidence="4" id="KW-0489">Methyltransferase</keyword>
<dbReference type="AlphaFoldDB" id="A0A9C9ELU6"/>
<evidence type="ECO:0000256" key="2">
    <source>
        <dbReference type="ARBA" id="ARBA00022643"/>
    </source>
</evidence>
<keyword evidence="2" id="KW-0288">FMN</keyword>
<dbReference type="SUPFAM" id="SSF53335">
    <property type="entry name" value="S-adenosyl-L-methionine-dependent methyltransferases"/>
    <property type="match status" value="1"/>
</dbReference>
<name>A0A9C9ELU6_UNCW3</name>
<comment type="caution">
    <text evidence="4">The sequence shown here is derived from an EMBL/GenBank/DDBJ whole genome shotgun (WGS) entry which is preliminary data.</text>
</comment>
<protein>
    <submittedName>
        <fullName evidence="4">Methyltransferase domain-containing protein</fullName>
    </submittedName>
</protein>
<dbReference type="GO" id="GO:0008168">
    <property type="term" value="F:methyltransferase activity"/>
    <property type="evidence" value="ECO:0007669"/>
    <property type="project" value="UniProtKB-KW"/>
</dbReference>
<evidence type="ECO:0000313" key="4">
    <source>
        <dbReference type="EMBL" id="HEC78274.1"/>
    </source>
</evidence>
<dbReference type="GO" id="GO:0032259">
    <property type="term" value="P:methylation"/>
    <property type="evidence" value="ECO:0007669"/>
    <property type="project" value="UniProtKB-KW"/>
</dbReference>
<dbReference type="CDD" id="cd02440">
    <property type="entry name" value="AdoMet_MTases"/>
    <property type="match status" value="1"/>
</dbReference>
<evidence type="ECO:0000256" key="1">
    <source>
        <dbReference type="ARBA" id="ARBA00022630"/>
    </source>
</evidence>
<dbReference type="PANTHER" id="PTHR43278">
    <property type="entry name" value="NAD(P)H-DEPENDENT FMN-CONTAINING OXIDOREDUCTASE YWQN-RELATED"/>
    <property type="match status" value="1"/>
</dbReference>
<evidence type="ECO:0000259" key="3">
    <source>
        <dbReference type="Pfam" id="PF13649"/>
    </source>
</evidence>
<keyword evidence="4" id="KW-0808">Transferase</keyword>
<accession>A0A9C9ELU6</accession>
<evidence type="ECO:0000313" key="5">
    <source>
        <dbReference type="Proteomes" id="UP000885826"/>
    </source>
</evidence>
<proteinExistence type="predicted"/>
<dbReference type="InterPro" id="IPR041698">
    <property type="entry name" value="Methyltransf_25"/>
</dbReference>